<name>A0ABV3X7J8_9FIRM</name>
<evidence type="ECO:0000313" key="9">
    <source>
        <dbReference type="Proteomes" id="UP001559623"/>
    </source>
</evidence>
<keyword evidence="3" id="KW-0540">Nuclease</keyword>
<dbReference type="Proteomes" id="UP001559623">
    <property type="component" value="Unassembled WGS sequence"/>
</dbReference>
<evidence type="ECO:0000313" key="8">
    <source>
        <dbReference type="EMBL" id="MEX5286172.1"/>
    </source>
</evidence>
<gene>
    <name evidence="8" type="ORF">QCO44_11170</name>
</gene>
<dbReference type="Gene3D" id="3.30.920.30">
    <property type="entry name" value="Hypothetical protein"/>
    <property type="match status" value="1"/>
</dbReference>
<dbReference type="InterPro" id="IPR012933">
    <property type="entry name" value="HicA_mRNA_interferase"/>
</dbReference>
<keyword evidence="5" id="KW-0378">Hydrolase</keyword>
<evidence type="ECO:0000256" key="5">
    <source>
        <dbReference type="ARBA" id="ARBA00022801"/>
    </source>
</evidence>
<keyword evidence="7" id="KW-0346">Stress response</keyword>
<evidence type="ECO:0000256" key="6">
    <source>
        <dbReference type="ARBA" id="ARBA00022884"/>
    </source>
</evidence>
<keyword evidence="9" id="KW-1185">Reference proteome</keyword>
<dbReference type="Pfam" id="PF07927">
    <property type="entry name" value="HicA_toxin"/>
    <property type="match status" value="1"/>
</dbReference>
<sequence length="64" mass="7053">MPMTAKQMVRLLEKNGFEKVYSCSGSHQKMRNPVTGKTTVVPMHTGTLGKGLEHKILKQAGLVE</sequence>
<keyword evidence="4" id="KW-0255">Endonuclease</keyword>
<dbReference type="RefSeq" id="WP_368847892.1">
    <property type="nucleotide sequence ID" value="NZ_CP194411.1"/>
</dbReference>
<evidence type="ECO:0000256" key="2">
    <source>
        <dbReference type="ARBA" id="ARBA00022649"/>
    </source>
</evidence>
<evidence type="ECO:0000256" key="7">
    <source>
        <dbReference type="ARBA" id="ARBA00023016"/>
    </source>
</evidence>
<comment type="caution">
    <text evidence="8">The sequence shown here is derived from an EMBL/GenBank/DDBJ whole genome shotgun (WGS) entry which is preliminary data.</text>
</comment>
<evidence type="ECO:0000256" key="4">
    <source>
        <dbReference type="ARBA" id="ARBA00022759"/>
    </source>
</evidence>
<dbReference type="SUPFAM" id="SSF54786">
    <property type="entry name" value="YcfA/nrd intein domain"/>
    <property type="match status" value="1"/>
</dbReference>
<organism evidence="8 9">
    <name type="scientific">Selenomonas sputigena</name>
    <dbReference type="NCBI Taxonomy" id="69823"/>
    <lineage>
        <taxon>Bacteria</taxon>
        <taxon>Bacillati</taxon>
        <taxon>Bacillota</taxon>
        <taxon>Negativicutes</taxon>
        <taxon>Selenomonadales</taxon>
        <taxon>Selenomonadaceae</taxon>
        <taxon>Selenomonas</taxon>
    </lineage>
</organism>
<keyword evidence="6" id="KW-0694">RNA-binding</keyword>
<keyword evidence="2" id="KW-1277">Toxin-antitoxin system</keyword>
<proteinExistence type="inferred from homology"/>
<reference evidence="8 9" key="1">
    <citation type="submission" date="2023-04" db="EMBL/GenBank/DDBJ databases">
        <title>Genome Sequence of Selenomonas sputigena ATCC 33150.</title>
        <authorList>
            <person name="Miller D.P."/>
            <person name="Anvari S."/>
            <person name="Polson S.W."/>
            <person name="Macdonald M."/>
            <person name="Mcdowell J.V."/>
        </authorList>
    </citation>
    <scope>NUCLEOTIDE SEQUENCE [LARGE SCALE GENOMIC DNA]</scope>
    <source>
        <strain evidence="8 9">ATCC 33150</strain>
    </source>
</reference>
<evidence type="ECO:0000256" key="1">
    <source>
        <dbReference type="ARBA" id="ARBA00006620"/>
    </source>
</evidence>
<accession>A0ABV3X7J8</accession>
<protein>
    <submittedName>
        <fullName evidence="8">Type II toxin-antitoxin system HicA family toxin</fullName>
    </submittedName>
</protein>
<dbReference type="InterPro" id="IPR038570">
    <property type="entry name" value="HicA_sf"/>
</dbReference>
<evidence type="ECO:0000256" key="3">
    <source>
        <dbReference type="ARBA" id="ARBA00022722"/>
    </source>
</evidence>
<comment type="similarity">
    <text evidence="1">Belongs to the HicA mRNA interferase family.</text>
</comment>
<dbReference type="EMBL" id="JARVLH010000008">
    <property type="protein sequence ID" value="MEX5286172.1"/>
    <property type="molecule type" value="Genomic_DNA"/>
</dbReference>